<organism evidence="1 2">
    <name type="scientific">Athelia psychrophila</name>
    <dbReference type="NCBI Taxonomy" id="1759441"/>
    <lineage>
        <taxon>Eukaryota</taxon>
        <taxon>Fungi</taxon>
        <taxon>Dikarya</taxon>
        <taxon>Basidiomycota</taxon>
        <taxon>Agaricomycotina</taxon>
        <taxon>Agaricomycetes</taxon>
        <taxon>Agaricomycetidae</taxon>
        <taxon>Atheliales</taxon>
        <taxon>Atheliaceae</taxon>
        <taxon>Athelia</taxon>
    </lineage>
</organism>
<evidence type="ECO:0000313" key="1">
    <source>
        <dbReference type="EMBL" id="KZP12271.1"/>
    </source>
</evidence>
<evidence type="ECO:0000313" key="2">
    <source>
        <dbReference type="Proteomes" id="UP000076532"/>
    </source>
</evidence>
<accession>A0A166B4M1</accession>
<proteinExistence type="predicted"/>
<gene>
    <name evidence="1" type="ORF">FIBSPDRAFT_961567</name>
</gene>
<reference evidence="1 2" key="1">
    <citation type="journal article" date="2016" name="Mol. Biol. Evol.">
        <title>Comparative Genomics of Early-Diverging Mushroom-Forming Fungi Provides Insights into the Origins of Lignocellulose Decay Capabilities.</title>
        <authorList>
            <person name="Nagy L.G."/>
            <person name="Riley R."/>
            <person name="Tritt A."/>
            <person name="Adam C."/>
            <person name="Daum C."/>
            <person name="Floudas D."/>
            <person name="Sun H."/>
            <person name="Yadav J.S."/>
            <person name="Pangilinan J."/>
            <person name="Larsson K.H."/>
            <person name="Matsuura K."/>
            <person name="Barry K."/>
            <person name="Labutti K."/>
            <person name="Kuo R."/>
            <person name="Ohm R.A."/>
            <person name="Bhattacharya S.S."/>
            <person name="Shirouzu T."/>
            <person name="Yoshinaga Y."/>
            <person name="Martin F.M."/>
            <person name="Grigoriev I.V."/>
            <person name="Hibbett D.S."/>
        </authorList>
    </citation>
    <scope>NUCLEOTIDE SEQUENCE [LARGE SCALE GENOMIC DNA]</scope>
    <source>
        <strain evidence="1 2">CBS 109695</strain>
    </source>
</reference>
<dbReference type="EMBL" id="KV417650">
    <property type="protein sequence ID" value="KZP12271.1"/>
    <property type="molecule type" value="Genomic_DNA"/>
</dbReference>
<name>A0A166B4M1_9AGAM</name>
<keyword evidence="2" id="KW-1185">Reference proteome</keyword>
<sequence length="93" mass="10009">MTSRIAFPCVVATLARSACIKDPIADARGRAQRNDRVADLTQQRLTKILNNPQTLLTGASTFTSSALVGVNPEHGTLLTWATLQTSSGMPRAW</sequence>
<protein>
    <submittedName>
        <fullName evidence="1">Uncharacterized protein</fullName>
    </submittedName>
</protein>
<dbReference type="AlphaFoldDB" id="A0A166B4M1"/>
<dbReference type="Proteomes" id="UP000076532">
    <property type="component" value="Unassembled WGS sequence"/>
</dbReference>